<dbReference type="Proteomes" id="UP001174909">
    <property type="component" value="Unassembled WGS sequence"/>
</dbReference>
<accession>A0AA35XD97</accession>
<reference evidence="2" key="1">
    <citation type="submission" date="2023-03" db="EMBL/GenBank/DDBJ databases">
        <authorList>
            <person name="Steffen K."/>
            <person name="Cardenas P."/>
        </authorList>
    </citation>
    <scope>NUCLEOTIDE SEQUENCE</scope>
</reference>
<proteinExistence type="predicted"/>
<feature type="compositionally biased region" description="Polar residues" evidence="1">
    <location>
        <begin position="72"/>
        <end position="81"/>
    </location>
</feature>
<feature type="region of interest" description="Disordered" evidence="1">
    <location>
        <begin position="48"/>
        <end position="81"/>
    </location>
</feature>
<name>A0AA35XD97_GEOBA</name>
<dbReference type="EMBL" id="CASHTH010004188">
    <property type="protein sequence ID" value="CAI8054503.1"/>
    <property type="molecule type" value="Genomic_DNA"/>
</dbReference>
<comment type="caution">
    <text evidence="2">The sequence shown here is derived from an EMBL/GenBank/DDBJ whole genome shotgun (WGS) entry which is preliminary data.</text>
</comment>
<gene>
    <name evidence="2" type="ORF">GBAR_LOCUS29741</name>
</gene>
<evidence type="ECO:0000256" key="1">
    <source>
        <dbReference type="SAM" id="MobiDB-lite"/>
    </source>
</evidence>
<evidence type="ECO:0000313" key="3">
    <source>
        <dbReference type="Proteomes" id="UP001174909"/>
    </source>
</evidence>
<evidence type="ECO:0000313" key="2">
    <source>
        <dbReference type="EMBL" id="CAI8054503.1"/>
    </source>
</evidence>
<organism evidence="2 3">
    <name type="scientific">Geodia barretti</name>
    <name type="common">Barrett's horny sponge</name>
    <dbReference type="NCBI Taxonomy" id="519541"/>
    <lineage>
        <taxon>Eukaryota</taxon>
        <taxon>Metazoa</taxon>
        <taxon>Porifera</taxon>
        <taxon>Demospongiae</taxon>
        <taxon>Heteroscleromorpha</taxon>
        <taxon>Tetractinellida</taxon>
        <taxon>Astrophorina</taxon>
        <taxon>Geodiidae</taxon>
        <taxon>Geodia</taxon>
    </lineage>
</organism>
<keyword evidence="3" id="KW-1185">Reference proteome</keyword>
<dbReference type="AlphaFoldDB" id="A0AA35XD97"/>
<protein>
    <submittedName>
        <fullName evidence="2">Uncharacterized protein</fullName>
    </submittedName>
</protein>
<sequence length="81" mass="8683">MLFLQLPQQKTSRALGKWRVEGAVSFCDGSTSEGRVVKGNGVGYLETMTSDPAIEGSSVDPPPPLPQQDSPTHQTTTGRPR</sequence>